<evidence type="ECO:0000313" key="1">
    <source>
        <dbReference type="EMBL" id="SVD43330.1"/>
    </source>
</evidence>
<accession>A0A382VA48</accession>
<dbReference type="EMBL" id="UINC01150343">
    <property type="protein sequence ID" value="SVD43330.1"/>
    <property type="molecule type" value="Genomic_DNA"/>
</dbReference>
<gene>
    <name evidence="1" type="ORF">METZ01_LOCUS396184</name>
</gene>
<name>A0A382VA48_9ZZZZ</name>
<reference evidence="1" key="1">
    <citation type="submission" date="2018-05" db="EMBL/GenBank/DDBJ databases">
        <authorList>
            <person name="Lanie J.A."/>
            <person name="Ng W.-L."/>
            <person name="Kazmierczak K.M."/>
            <person name="Andrzejewski T.M."/>
            <person name="Davidsen T.M."/>
            <person name="Wayne K.J."/>
            <person name="Tettelin H."/>
            <person name="Glass J.I."/>
            <person name="Rusch D."/>
            <person name="Podicherti R."/>
            <person name="Tsui H.-C.T."/>
            <person name="Winkler M.E."/>
        </authorList>
    </citation>
    <scope>NUCLEOTIDE SEQUENCE</scope>
</reference>
<dbReference type="AlphaFoldDB" id="A0A382VA48"/>
<proteinExistence type="predicted"/>
<feature type="non-terminal residue" evidence="1">
    <location>
        <position position="47"/>
    </location>
</feature>
<sequence length="47" mass="5419">MAADEQMPDLEEVWEQLRTTSEPGTHLLRLDPILDFNAIITNPDRLL</sequence>
<protein>
    <submittedName>
        <fullName evidence="1">Uncharacterized protein</fullName>
    </submittedName>
</protein>
<organism evidence="1">
    <name type="scientific">marine metagenome</name>
    <dbReference type="NCBI Taxonomy" id="408172"/>
    <lineage>
        <taxon>unclassified sequences</taxon>
        <taxon>metagenomes</taxon>
        <taxon>ecological metagenomes</taxon>
    </lineage>
</organism>